<proteinExistence type="inferred from homology"/>
<evidence type="ECO:0000256" key="6">
    <source>
        <dbReference type="ARBA" id="ARBA00023029"/>
    </source>
</evidence>
<dbReference type="GO" id="GO:0003677">
    <property type="term" value="F:DNA binding"/>
    <property type="evidence" value="ECO:0007669"/>
    <property type="project" value="UniProtKB-UniRule"/>
</dbReference>
<dbReference type="RefSeq" id="WP_188383862.1">
    <property type="nucleotide sequence ID" value="NZ_BMEY01000005.1"/>
</dbReference>
<dbReference type="Gene3D" id="1.10.268.10">
    <property type="entry name" value="Topoisomerase, domain 3"/>
    <property type="match status" value="1"/>
</dbReference>
<dbReference type="GO" id="GO:0009330">
    <property type="term" value="C:DNA topoisomerase type II (double strand cut, ATP-hydrolyzing) complex"/>
    <property type="evidence" value="ECO:0007669"/>
    <property type="project" value="TreeGrafter"/>
</dbReference>
<dbReference type="GO" id="GO:0006261">
    <property type="term" value="P:DNA-templated DNA replication"/>
    <property type="evidence" value="ECO:0007669"/>
    <property type="project" value="UniProtKB-UniRule"/>
</dbReference>
<dbReference type="FunFam" id="2.120.10.90:FF:000004">
    <property type="entry name" value="DNA gyrase subunit A"/>
    <property type="match status" value="1"/>
</dbReference>
<reference evidence="14" key="1">
    <citation type="journal article" date="2014" name="Int. J. Syst. Evol. Microbiol.">
        <title>Complete genome sequence of Corynebacterium casei LMG S-19264T (=DSM 44701T), isolated from a smear-ripened cheese.</title>
        <authorList>
            <consortium name="US DOE Joint Genome Institute (JGI-PGF)"/>
            <person name="Walter F."/>
            <person name="Albersmeier A."/>
            <person name="Kalinowski J."/>
            <person name="Ruckert C."/>
        </authorList>
    </citation>
    <scope>NUCLEOTIDE SEQUENCE</scope>
    <source>
        <strain evidence="14">CGMCC 1.12408</strain>
    </source>
</reference>
<evidence type="ECO:0000256" key="4">
    <source>
        <dbReference type="ARBA" id="ARBA00022741"/>
    </source>
</evidence>
<accession>A0A916RTL4</accession>
<reference evidence="14" key="2">
    <citation type="submission" date="2020-09" db="EMBL/GenBank/DDBJ databases">
        <authorList>
            <person name="Sun Q."/>
            <person name="Zhou Y."/>
        </authorList>
    </citation>
    <scope>NUCLEOTIDE SEQUENCE</scope>
    <source>
        <strain evidence="14">CGMCC 1.12408</strain>
    </source>
</reference>
<comment type="similarity">
    <text evidence="2 9">Belongs to the type II topoisomerase GyrA/ParC subunit family.</text>
</comment>
<dbReference type="NCBIfam" id="NF004044">
    <property type="entry name" value="PRK05561.1"/>
    <property type="match status" value="1"/>
</dbReference>
<dbReference type="AlphaFoldDB" id="A0A916RTL4"/>
<keyword evidence="5 9" id="KW-0067">ATP-binding</keyword>
<dbReference type="InterPro" id="IPR005743">
    <property type="entry name" value="GyrA"/>
</dbReference>
<comment type="subunit">
    <text evidence="9">Heterotetramer, composed of two GyrA and two GyrB chains. In the heterotetramer, GyrA contains the active site tyrosine that forms a transient covalent intermediate with DNA, while GyrB binds cofactors and catalyzes ATP hydrolysis.</text>
</comment>
<keyword evidence="15" id="KW-1185">Reference proteome</keyword>
<dbReference type="Proteomes" id="UP000613512">
    <property type="component" value="Unassembled WGS sequence"/>
</dbReference>
<keyword evidence="11" id="KW-0175">Coiled coil</keyword>
<comment type="subcellular location">
    <subcellularLocation>
        <location evidence="9">Cytoplasm</location>
    </subcellularLocation>
</comment>
<dbReference type="PANTHER" id="PTHR43493">
    <property type="entry name" value="DNA GYRASE/TOPOISOMERASE SUBUNIT A"/>
    <property type="match status" value="1"/>
</dbReference>
<organism evidence="14 15">
    <name type="scientific">Ornithinibacillus halotolerans</name>
    <dbReference type="NCBI Taxonomy" id="1274357"/>
    <lineage>
        <taxon>Bacteria</taxon>
        <taxon>Bacillati</taxon>
        <taxon>Bacillota</taxon>
        <taxon>Bacilli</taxon>
        <taxon>Bacillales</taxon>
        <taxon>Bacillaceae</taxon>
        <taxon>Ornithinibacillus</taxon>
    </lineage>
</organism>
<keyword evidence="6 9" id="KW-0799">Topoisomerase</keyword>
<dbReference type="PROSITE" id="PS52040">
    <property type="entry name" value="TOPO_IIA"/>
    <property type="match status" value="1"/>
</dbReference>
<dbReference type="EMBL" id="BMEY01000005">
    <property type="protein sequence ID" value="GGA70532.1"/>
    <property type="molecule type" value="Genomic_DNA"/>
</dbReference>
<dbReference type="InterPro" id="IPR006691">
    <property type="entry name" value="GyrA/parC_rep"/>
</dbReference>
<comment type="function">
    <text evidence="9">A type II topoisomerase that negatively supercoils closed circular double-stranded (ds) DNA in an ATP-dependent manner to modulate DNA topology and maintain chromosomes in an underwound state. Negative supercoiling favors strand separation, and DNA replication, transcription, recombination and repair, all of which involve strand separation. Also able to catalyze the interconversion of other topological isomers of dsDNA rings, including catenanes and knotted rings. Type II topoisomerases break and join 2 DNA strands simultaneously in an ATP-dependent manner.</text>
</comment>
<protein>
    <recommendedName>
        <fullName evidence="9">DNA gyrase subunit A</fullName>
        <ecNumber evidence="9">5.6.2.2</ecNumber>
    </recommendedName>
</protein>
<comment type="caution">
    <text evidence="14">The sequence shown here is derived from an EMBL/GenBank/DDBJ whole genome shotgun (WGS) entry which is preliminary data.</text>
</comment>
<gene>
    <name evidence="9 14" type="primary">gyrA</name>
    <name evidence="14" type="ORF">GCM10008025_12970</name>
</gene>
<keyword evidence="8 9" id="KW-0413">Isomerase</keyword>
<keyword evidence="3 9" id="KW-0963">Cytoplasm</keyword>
<evidence type="ECO:0000256" key="3">
    <source>
        <dbReference type="ARBA" id="ARBA00022490"/>
    </source>
</evidence>
<feature type="region of interest" description="Disordered" evidence="12">
    <location>
        <begin position="807"/>
        <end position="831"/>
    </location>
</feature>
<dbReference type="Gene3D" id="2.120.10.90">
    <property type="entry name" value="DNA gyrase/topoisomerase IV, subunit A, C-terminal"/>
    <property type="match status" value="1"/>
</dbReference>
<evidence type="ECO:0000256" key="2">
    <source>
        <dbReference type="ARBA" id="ARBA00008263"/>
    </source>
</evidence>
<dbReference type="GO" id="GO:0005524">
    <property type="term" value="F:ATP binding"/>
    <property type="evidence" value="ECO:0007669"/>
    <property type="project" value="UniProtKB-UniRule"/>
</dbReference>
<evidence type="ECO:0000256" key="8">
    <source>
        <dbReference type="ARBA" id="ARBA00023235"/>
    </source>
</evidence>
<evidence type="ECO:0000256" key="1">
    <source>
        <dbReference type="ARBA" id="ARBA00000185"/>
    </source>
</evidence>
<dbReference type="InterPro" id="IPR050220">
    <property type="entry name" value="Type_II_DNA_Topoisomerases"/>
</dbReference>
<evidence type="ECO:0000313" key="14">
    <source>
        <dbReference type="EMBL" id="GGA70532.1"/>
    </source>
</evidence>
<dbReference type="Pfam" id="PF03989">
    <property type="entry name" value="DNA_gyraseA_C"/>
    <property type="match status" value="6"/>
</dbReference>
<feature type="coiled-coil region" evidence="11">
    <location>
        <begin position="438"/>
        <end position="486"/>
    </location>
</feature>
<dbReference type="InterPro" id="IPR002205">
    <property type="entry name" value="Topo_IIA_dom_A"/>
</dbReference>
<evidence type="ECO:0000313" key="15">
    <source>
        <dbReference type="Proteomes" id="UP000613512"/>
    </source>
</evidence>
<feature type="active site" description="O-(5'-phospho-DNA)-tyrosine intermediate" evidence="9 10">
    <location>
        <position position="123"/>
    </location>
</feature>
<dbReference type="GO" id="GO:0006265">
    <property type="term" value="P:DNA topological change"/>
    <property type="evidence" value="ECO:0007669"/>
    <property type="project" value="UniProtKB-UniRule"/>
</dbReference>
<dbReference type="HAMAP" id="MF_01897">
    <property type="entry name" value="GyrA"/>
    <property type="match status" value="1"/>
</dbReference>
<comment type="miscellaneous">
    <text evidence="9">Few gyrases are as efficient as E.coli at forming negative supercoils. Not all organisms have 2 type II topoisomerases; in organisms with a single type II topoisomerase this enzyme also has to decatenate newly replicated chromosomes.</text>
</comment>
<dbReference type="NCBIfam" id="NF004043">
    <property type="entry name" value="PRK05560.1"/>
    <property type="match status" value="1"/>
</dbReference>
<keyword evidence="4 9" id="KW-0547">Nucleotide-binding</keyword>
<feature type="short sequence motif" description="GyrA-box" evidence="9">
    <location>
        <begin position="528"/>
        <end position="534"/>
    </location>
</feature>
<evidence type="ECO:0000259" key="13">
    <source>
        <dbReference type="PROSITE" id="PS52040"/>
    </source>
</evidence>
<dbReference type="GO" id="GO:0034335">
    <property type="term" value="F:DNA negative supercoiling activity"/>
    <property type="evidence" value="ECO:0007669"/>
    <property type="project" value="UniProtKB-ARBA"/>
</dbReference>
<keyword evidence="7 9" id="KW-0238">DNA-binding</keyword>
<comment type="catalytic activity">
    <reaction evidence="1 9 10">
        <text>ATP-dependent breakage, passage and rejoining of double-stranded DNA.</text>
        <dbReference type="EC" id="5.6.2.2"/>
    </reaction>
</comment>
<evidence type="ECO:0000256" key="11">
    <source>
        <dbReference type="SAM" id="Coils"/>
    </source>
</evidence>
<evidence type="ECO:0000256" key="10">
    <source>
        <dbReference type="PROSITE-ProRule" id="PRU01384"/>
    </source>
</evidence>
<dbReference type="InterPro" id="IPR013758">
    <property type="entry name" value="Topo_IIA_A/C_ab"/>
</dbReference>
<evidence type="ECO:0000256" key="7">
    <source>
        <dbReference type="ARBA" id="ARBA00023125"/>
    </source>
</evidence>
<feature type="domain" description="Topo IIA-type catalytic" evidence="13">
    <location>
        <begin position="35"/>
        <end position="501"/>
    </location>
</feature>
<dbReference type="FunFam" id="3.30.1360.40:FF:000002">
    <property type="entry name" value="DNA gyrase subunit A"/>
    <property type="match status" value="1"/>
</dbReference>
<dbReference type="SUPFAM" id="SSF56719">
    <property type="entry name" value="Type II DNA topoisomerase"/>
    <property type="match status" value="1"/>
</dbReference>
<sequence length="831" mass="93642">MADQERRSVQEINISQEVRTSFLDYAMSVIVSRALPDVRDGMKPVHRRILYAMNDLGMHSDKAYKKSARIVGEVIGKYHPHGDSAVYEAMVRMAQPFSYRNPLVDGHGNFGSVDGDSAAAMRYTEARMSKISMELLRDINKDTIDYQDNYDGSEREPVVFPARFPNLLVNGASGIAVGMATNIPPHNLGETIDAVLAVSKDPEITIDEIMENYLPGPDFPTAGIIMGRSGIRRAYETGKGSITIRAKVQIEELKNGKPVIIVTELPYQVNKAKLIEKIAELVRDKRIEGITDLRDESDRNGMRIVMELRKDVNANVLLNNLYKYTALQTTFGVNTLALVNGIPKVLNIKECLKYYLEHQQVIIRRRTEFELRKAEARAHILEGLRIALDHLDEVISLIRNSKTADIAREGLITRFNLSEKQAQAILDMRLQRLTGLEREKIENEYNELMQLIEKLKGILADEEKILEIIREELSEIKEKYGDERRTEITVGGADFFEDEDLIPEENIVITLTHKGYIKRLPSSTYRVQKRGGRGIQGMGTNDDDFVEHLVSTSTHDTILFFTNKGKVYKVKGYEIPEFSRTAKGLPIINLLQIEKEEWINAVISVNEFSEDWNFFFTTKHGISKRTSLAQFANIRKGGLIALGLRENDELISVRLTDGTKDIMIATKQGYLIRFPEDQVRLMGRTAAGVRGISLRDDDEVVSMEILEKGLQILHVTNKGIGKRSPEDQYRITNRGGKGIFTAKLTEETGHVVAVKAVTGEEDIMLITAAGVLIRIPVEGISQTGRNTQGVRLIRLQDGEEVATVAKIDHEDEEEEQSEEEVNESVDSDLEE</sequence>
<dbReference type="SMART" id="SM00434">
    <property type="entry name" value="TOP4c"/>
    <property type="match status" value="1"/>
</dbReference>
<dbReference type="Pfam" id="PF00521">
    <property type="entry name" value="DNA_topoisoIV"/>
    <property type="match status" value="1"/>
</dbReference>
<dbReference type="InterPro" id="IPR035516">
    <property type="entry name" value="Gyrase/topoIV_suA_C"/>
</dbReference>
<evidence type="ECO:0000256" key="5">
    <source>
        <dbReference type="ARBA" id="ARBA00022840"/>
    </source>
</evidence>
<dbReference type="InterPro" id="IPR013760">
    <property type="entry name" value="Topo_IIA-like_dom_sf"/>
</dbReference>
<dbReference type="EC" id="5.6.2.2" evidence="9"/>
<dbReference type="GO" id="GO:0005694">
    <property type="term" value="C:chromosome"/>
    <property type="evidence" value="ECO:0007669"/>
    <property type="project" value="InterPro"/>
</dbReference>
<dbReference type="CDD" id="cd00187">
    <property type="entry name" value="TOP4c"/>
    <property type="match status" value="1"/>
</dbReference>
<evidence type="ECO:0000256" key="9">
    <source>
        <dbReference type="HAMAP-Rule" id="MF_01897"/>
    </source>
</evidence>
<dbReference type="SUPFAM" id="SSF101904">
    <property type="entry name" value="GyrA/ParC C-terminal domain-like"/>
    <property type="match status" value="1"/>
</dbReference>
<dbReference type="Gene3D" id="3.30.1360.40">
    <property type="match status" value="1"/>
</dbReference>
<evidence type="ECO:0000256" key="12">
    <source>
        <dbReference type="SAM" id="MobiDB-lite"/>
    </source>
</evidence>
<name>A0A916RTL4_9BACI</name>
<dbReference type="GO" id="GO:0005737">
    <property type="term" value="C:cytoplasm"/>
    <property type="evidence" value="ECO:0007669"/>
    <property type="project" value="UniProtKB-SubCell"/>
</dbReference>
<dbReference type="InterPro" id="IPR013757">
    <property type="entry name" value="Topo_IIA_A_a_sf"/>
</dbReference>
<feature type="compositionally biased region" description="Acidic residues" evidence="12">
    <location>
        <begin position="810"/>
        <end position="831"/>
    </location>
</feature>
<dbReference type="Gene3D" id="3.90.199.10">
    <property type="entry name" value="Topoisomerase II, domain 5"/>
    <property type="match status" value="1"/>
</dbReference>
<dbReference type="FunFam" id="1.10.268.10:FF:000001">
    <property type="entry name" value="DNA gyrase subunit A"/>
    <property type="match status" value="1"/>
</dbReference>
<dbReference type="NCBIfam" id="TIGR01063">
    <property type="entry name" value="gyrA"/>
    <property type="match status" value="1"/>
</dbReference>
<dbReference type="PANTHER" id="PTHR43493:SF5">
    <property type="entry name" value="DNA GYRASE SUBUNIT A, CHLOROPLASTIC_MITOCHONDRIAL"/>
    <property type="match status" value="1"/>
</dbReference>
<dbReference type="FunFam" id="3.90.199.10:FF:000001">
    <property type="entry name" value="DNA gyrase subunit A"/>
    <property type="match status" value="1"/>
</dbReference>